<dbReference type="Pfam" id="PF00644">
    <property type="entry name" value="PARP"/>
    <property type="match status" value="1"/>
</dbReference>
<keyword evidence="4 11" id="KW-0328">Glycosyltransferase</keyword>
<dbReference type="Gene3D" id="1.20.142.10">
    <property type="entry name" value="Poly(ADP-ribose) polymerase, regulatory domain"/>
    <property type="match status" value="1"/>
</dbReference>
<dbReference type="InterPro" id="IPR036930">
    <property type="entry name" value="WGR_dom_sf"/>
</dbReference>
<dbReference type="PROSITE" id="PS51060">
    <property type="entry name" value="PARP_ALPHA_HD"/>
    <property type="match status" value="1"/>
</dbReference>
<comment type="catalytic activity">
    <reaction evidence="1">
        <text>L-aspartyl-[protein] + NAD(+) = 4-O-(ADP-D-ribosyl)-L-aspartyl-[protein] + nicotinamide</text>
        <dbReference type="Rhea" id="RHEA:54424"/>
        <dbReference type="Rhea" id="RHEA-COMP:9867"/>
        <dbReference type="Rhea" id="RHEA-COMP:13832"/>
        <dbReference type="ChEBI" id="CHEBI:17154"/>
        <dbReference type="ChEBI" id="CHEBI:29961"/>
        <dbReference type="ChEBI" id="CHEBI:57540"/>
        <dbReference type="ChEBI" id="CHEBI:138102"/>
    </reaction>
</comment>
<dbReference type="PANTHER" id="PTHR10459:SF60">
    <property type="entry name" value="POLY [ADP-RIBOSE] POLYMERASE 2"/>
    <property type="match status" value="1"/>
</dbReference>
<dbReference type="InterPro" id="IPR004102">
    <property type="entry name" value="Poly(ADP-ribose)pol_reg_dom"/>
</dbReference>
<comment type="function">
    <text evidence="9">Involved in the base excision repair (BER) pathway, by catalyzing the poly(ADP-ribosyl)ation of a limited number of acceptor proteins involved in chromatin architecture and in DNA metabolism. This modification follows DNA damages and appears as an obligatory step in a detection/signaling pathway leading to the reparation of DNA strand breaks.</text>
</comment>
<evidence type="ECO:0000256" key="8">
    <source>
        <dbReference type="ARBA" id="ARBA00023242"/>
    </source>
</evidence>
<dbReference type="InterPro" id="IPR003034">
    <property type="entry name" value="SAP_dom"/>
</dbReference>
<evidence type="ECO:0000256" key="6">
    <source>
        <dbReference type="ARBA" id="ARBA00022695"/>
    </source>
</evidence>
<comment type="catalytic activity">
    <reaction evidence="10">
        <text>NAD(+) + (ADP-D-ribosyl)n-acceptor = nicotinamide + (ADP-D-ribosyl)n+1-acceptor + H(+).</text>
        <dbReference type="EC" id="2.4.2.30"/>
    </reaction>
</comment>
<evidence type="ECO:0000256" key="11">
    <source>
        <dbReference type="RuleBase" id="RU362114"/>
    </source>
</evidence>
<dbReference type="EMBL" id="CM010719">
    <property type="protein sequence ID" value="RZC62704.1"/>
    <property type="molecule type" value="Genomic_DNA"/>
</dbReference>
<evidence type="ECO:0000259" key="15">
    <source>
        <dbReference type="PROSITE" id="PS51060"/>
    </source>
</evidence>
<reference evidence="17 18" key="1">
    <citation type="journal article" date="2018" name="Science">
        <title>The opium poppy genome and morphinan production.</title>
        <authorList>
            <person name="Guo L."/>
            <person name="Winzer T."/>
            <person name="Yang X."/>
            <person name="Li Y."/>
            <person name="Ning Z."/>
            <person name="He Z."/>
            <person name="Teodor R."/>
            <person name="Lu Y."/>
            <person name="Bowser T.A."/>
            <person name="Graham I.A."/>
            <person name="Ye K."/>
        </authorList>
    </citation>
    <scope>NUCLEOTIDE SEQUENCE [LARGE SCALE GENOMIC DNA]</scope>
    <source>
        <strain evidence="18">cv. HN1</strain>
        <tissue evidence="17">Leaves</tissue>
    </source>
</reference>
<evidence type="ECO:0000256" key="2">
    <source>
        <dbReference type="ARBA" id="ARBA00000459"/>
    </source>
</evidence>
<dbReference type="GO" id="GO:0140806">
    <property type="term" value="F:NAD+-protein-aspartate ADP-ribosyltransferase activity"/>
    <property type="evidence" value="ECO:0007669"/>
    <property type="project" value="RHEA"/>
</dbReference>
<gene>
    <name evidence="17" type="ORF">C5167_024465</name>
</gene>
<dbReference type="STRING" id="3469.A0A4Y7JNN2"/>
<dbReference type="GO" id="GO:0006302">
    <property type="term" value="P:double-strand break repair"/>
    <property type="evidence" value="ECO:0007669"/>
    <property type="project" value="TreeGrafter"/>
</dbReference>
<feature type="non-terminal residue" evidence="17">
    <location>
        <position position="1"/>
    </location>
</feature>
<dbReference type="GO" id="GO:0070212">
    <property type="term" value="P:protein poly-ADP-ribosylation"/>
    <property type="evidence" value="ECO:0007669"/>
    <property type="project" value="TreeGrafter"/>
</dbReference>
<dbReference type="PANTHER" id="PTHR10459">
    <property type="entry name" value="DNA LIGASE"/>
    <property type="match status" value="1"/>
</dbReference>
<evidence type="ECO:0000256" key="7">
    <source>
        <dbReference type="ARBA" id="ARBA00023027"/>
    </source>
</evidence>
<feature type="region of interest" description="Disordered" evidence="12">
    <location>
        <begin position="109"/>
        <end position="154"/>
    </location>
</feature>
<dbReference type="GO" id="GO:0003950">
    <property type="term" value="F:NAD+ poly-ADP-ribosyltransferase activity"/>
    <property type="evidence" value="ECO:0007669"/>
    <property type="project" value="UniProtKB-UniRule"/>
</dbReference>
<dbReference type="GO" id="GO:0140807">
    <property type="term" value="F:NAD+-protein-glutamate ADP-ribosyltransferase activity"/>
    <property type="evidence" value="ECO:0007669"/>
    <property type="project" value="RHEA"/>
</dbReference>
<dbReference type="Pfam" id="PF02877">
    <property type="entry name" value="PARP_reg"/>
    <property type="match status" value="1"/>
</dbReference>
<dbReference type="InterPro" id="IPR036616">
    <property type="entry name" value="Poly(ADP-ribose)pol_reg_dom_sf"/>
</dbReference>
<keyword evidence="18" id="KW-1185">Reference proteome</keyword>
<evidence type="ECO:0000259" key="14">
    <source>
        <dbReference type="PROSITE" id="PS51059"/>
    </source>
</evidence>
<feature type="domain" description="WGR" evidence="16">
    <location>
        <begin position="252"/>
        <end position="351"/>
    </location>
</feature>
<dbReference type="SUPFAM" id="SSF47587">
    <property type="entry name" value="Domain of poly(ADP-ribose) polymerase"/>
    <property type="match status" value="1"/>
</dbReference>
<keyword evidence="5 11" id="KW-0808">Transferase</keyword>
<evidence type="ECO:0000256" key="5">
    <source>
        <dbReference type="ARBA" id="ARBA00022679"/>
    </source>
</evidence>
<evidence type="ECO:0000256" key="1">
    <source>
        <dbReference type="ARBA" id="ARBA00000438"/>
    </source>
</evidence>
<evidence type="ECO:0000259" key="13">
    <source>
        <dbReference type="PROSITE" id="PS50800"/>
    </source>
</evidence>
<dbReference type="GO" id="GO:0016779">
    <property type="term" value="F:nucleotidyltransferase activity"/>
    <property type="evidence" value="ECO:0007669"/>
    <property type="project" value="UniProtKB-KW"/>
</dbReference>
<dbReference type="CDD" id="cd01437">
    <property type="entry name" value="parp_like"/>
    <property type="match status" value="1"/>
</dbReference>
<proteinExistence type="predicted"/>
<accession>A0A4Y7JNN2</accession>
<keyword evidence="7 11" id="KW-0520">NAD</keyword>
<dbReference type="EC" id="2.4.2.-" evidence="11"/>
<dbReference type="PROSITE" id="PS50800">
    <property type="entry name" value="SAP"/>
    <property type="match status" value="1"/>
</dbReference>
<evidence type="ECO:0000259" key="16">
    <source>
        <dbReference type="PROSITE" id="PS51977"/>
    </source>
</evidence>
<sequence>NELRAELTKRGLDTAGIKRKLDERLALVLLKESRNKKAKTESADDSDLAVQRTTVRAMASSPKVDGLKAELASELAKRGLRLLALKQNWYLERLAAVLLKESRENVAKTESADDADLVVPGTTSGRERGRESQDSDDDAGENRSTESQDNNDDAAGDAVFDLETLRNLFDLKLQAKYHGVPFLGATEKELFGRLSAHIQKDSGSITQDKGEVSGLKEEMVVDKGEAIELKEEKLVKATKKGGAFLDQYLPKGYHVLEHKGERYDVMLYKTDVSNNRNMFHVIQALESDGGRDFMVLSREGHVGDKVQGTSPPEMELFRGLKYHITGRQKIGGQSARSLFVTQNILLVPEELINSQPGVTKLDSRIAKFISLICNVSMMKEQMIEIGYNAKILPLDELSKSTISKGYEALNNISEAITDERDKNTLVQLSGYAFDFPSKTSTLLSLMTTVSKKCVAEFIIDTPQKLKSKIKMVEALGEIELATKLLKDEDDTKGDLLNAWYNRLQCELQAIDADSKDYLMIEKYMRNTHLNADSSYSVDIVQFFRVSTKFESEPFRKIGFVIACRSSFANSSSSSVQFSITKNRMLLWYGSRLANWTGILSQGLHIAPPQSPVSGYMFGKGVYFADMFLKSANLCCPSSSSRDGVLLLCEVALDEMAELRGVHNAVQLPEGKQSIKVVGSTAPDPSESEVLDDGVVVPLGKPKNHGDQKVDLLHNEHIVYSVDQIRMRYLIHVEFNYN</sequence>
<name>A0A4Y7JNN2_PAPSO</name>
<keyword evidence="6" id="KW-0548">Nucleotidyltransferase</keyword>
<feature type="domain" description="PARP alpha-helical" evidence="15">
    <location>
        <begin position="358"/>
        <end position="486"/>
    </location>
</feature>
<dbReference type="PROSITE" id="PS51977">
    <property type="entry name" value="WGR"/>
    <property type="match status" value="1"/>
</dbReference>
<evidence type="ECO:0000256" key="10">
    <source>
        <dbReference type="ARBA" id="ARBA00033987"/>
    </source>
</evidence>
<evidence type="ECO:0000313" key="17">
    <source>
        <dbReference type="EMBL" id="RZC62704.1"/>
    </source>
</evidence>
<dbReference type="PROSITE" id="PS51059">
    <property type="entry name" value="PARP_CATALYTIC"/>
    <property type="match status" value="1"/>
</dbReference>
<dbReference type="Gramene" id="RZC62704">
    <property type="protein sequence ID" value="RZC62704"/>
    <property type="gene ID" value="C5167_024465"/>
</dbReference>
<protein>
    <recommendedName>
        <fullName evidence="11">Poly [ADP-ribose] polymerase</fullName>
        <shortName evidence="11">PARP</shortName>
        <ecNumber evidence="11">2.4.2.-</ecNumber>
    </recommendedName>
</protein>
<comment type="catalytic activity">
    <reaction evidence="2">
        <text>L-glutamyl-[protein] + NAD(+) = 5-O-(ADP-D-ribosyl)-L-glutamyl-[protein] + nicotinamide</text>
        <dbReference type="Rhea" id="RHEA:58224"/>
        <dbReference type="Rhea" id="RHEA-COMP:10208"/>
        <dbReference type="Rhea" id="RHEA-COMP:15089"/>
        <dbReference type="ChEBI" id="CHEBI:17154"/>
        <dbReference type="ChEBI" id="CHEBI:29973"/>
        <dbReference type="ChEBI" id="CHEBI:57540"/>
        <dbReference type="ChEBI" id="CHEBI:142540"/>
    </reaction>
</comment>
<organism evidence="17 18">
    <name type="scientific">Papaver somniferum</name>
    <name type="common">Opium poppy</name>
    <dbReference type="NCBI Taxonomy" id="3469"/>
    <lineage>
        <taxon>Eukaryota</taxon>
        <taxon>Viridiplantae</taxon>
        <taxon>Streptophyta</taxon>
        <taxon>Embryophyta</taxon>
        <taxon>Tracheophyta</taxon>
        <taxon>Spermatophyta</taxon>
        <taxon>Magnoliopsida</taxon>
        <taxon>Ranunculales</taxon>
        <taxon>Papaveraceae</taxon>
        <taxon>Papaveroideae</taxon>
        <taxon>Papaver</taxon>
    </lineage>
</organism>
<dbReference type="OMA" id="CMTNSTN"/>
<comment type="subcellular location">
    <subcellularLocation>
        <location evidence="3">Nucleus</location>
    </subcellularLocation>
</comment>
<evidence type="ECO:0000313" key="18">
    <source>
        <dbReference type="Proteomes" id="UP000316621"/>
    </source>
</evidence>
<evidence type="ECO:0000256" key="3">
    <source>
        <dbReference type="ARBA" id="ARBA00004123"/>
    </source>
</evidence>
<evidence type="ECO:0000256" key="9">
    <source>
        <dbReference type="ARBA" id="ARBA00024945"/>
    </source>
</evidence>
<keyword evidence="8" id="KW-0539">Nucleus</keyword>
<dbReference type="InterPro" id="IPR050800">
    <property type="entry name" value="ARTD/PARP"/>
</dbReference>
<dbReference type="GO" id="GO:0005730">
    <property type="term" value="C:nucleolus"/>
    <property type="evidence" value="ECO:0007669"/>
    <property type="project" value="TreeGrafter"/>
</dbReference>
<dbReference type="InterPro" id="IPR012317">
    <property type="entry name" value="Poly(ADP-ribose)pol_cat_dom"/>
</dbReference>
<feature type="domain" description="SAP" evidence="13">
    <location>
        <begin position="1"/>
        <end position="29"/>
    </location>
</feature>
<dbReference type="AlphaFoldDB" id="A0A4Y7JNN2"/>
<dbReference type="SUPFAM" id="SSF142921">
    <property type="entry name" value="WGR domain-like"/>
    <property type="match status" value="1"/>
</dbReference>
<evidence type="ECO:0000256" key="12">
    <source>
        <dbReference type="SAM" id="MobiDB-lite"/>
    </source>
</evidence>
<evidence type="ECO:0000256" key="4">
    <source>
        <dbReference type="ARBA" id="ARBA00022676"/>
    </source>
</evidence>
<feature type="domain" description="PARP catalytic" evidence="14">
    <location>
        <begin position="494"/>
        <end position="737"/>
    </location>
</feature>
<dbReference type="Proteomes" id="UP000316621">
    <property type="component" value="Chromosome 5"/>
</dbReference>
<dbReference type="Gene3D" id="3.90.228.10">
    <property type="match status" value="1"/>
</dbReference>
<dbReference type="InterPro" id="IPR008893">
    <property type="entry name" value="WGR_domain"/>
</dbReference>
<dbReference type="SUPFAM" id="SSF56399">
    <property type="entry name" value="ADP-ribosylation"/>
    <property type="match status" value="1"/>
</dbReference>